<evidence type="ECO:0000313" key="2">
    <source>
        <dbReference type="EMBL" id="PPK63972.1"/>
    </source>
</evidence>
<evidence type="ECO:0000256" key="1">
    <source>
        <dbReference type="SAM" id="MobiDB-lite"/>
    </source>
</evidence>
<reference evidence="2 3" key="1">
    <citation type="submission" date="2018-02" db="EMBL/GenBank/DDBJ databases">
        <title>Genomic Encyclopedia of Archaeal and Bacterial Type Strains, Phase II (KMG-II): from individual species to whole genera.</title>
        <authorList>
            <person name="Goeker M."/>
        </authorList>
    </citation>
    <scope>NUCLEOTIDE SEQUENCE [LARGE SCALE GENOMIC DNA]</scope>
    <source>
        <strain evidence="2 3">YU 961-1</strain>
    </source>
</reference>
<evidence type="ECO:0000313" key="3">
    <source>
        <dbReference type="Proteomes" id="UP000239203"/>
    </source>
</evidence>
<comment type="caution">
    <text evidence="2">The sequence shown here is derived from an EMBL/GenBank/DDBJ whole genome shotgun (WGS) entry which is preliminary data.</text>
</comment>
<proteinExistence type="predicted"/>
<accession>A0A2S6GFH9</accession>
<organism evidence="2 3">
    <name type="scientific">Actinokineospora auranticolor</name>
    <dbReference type="NCBI Taxonomy" id="155976"/>
    <lineage>
        <taxon>Bacteria</taxon>
        <taxon>Bacillati</taxon>
        <taxon>Actinomycetota</taxon>
        <taxon>Actinomycetes</taxon>
        <taxon>Pseudonocardiales</taxon>
        <taxon>Pseudonocardiaceae</taxon>
        <taxon>Actinokineospora</taxon>
    </lineage>
</organism>
<dbReference type="AlphaFoldDB" id="A0A2S6GFH9"/>
<name>A0A2S6GFH9_9PSEU</name>
<keyword evidence="3" id="KW-1185">Reference proteome</keyword>
<dbReference type="EMBL" id="PTIX01000023">
    <property type="protein sequence ID" value="PPK63972.1"/>
    <property type="molecule type" value="Genomic_DNA"/>
</dbReference>
<gene>
    <name evidence="2" type="ORF">CLV40_12392</name>
</gene>
<feature type="region of interest" description="Disordered" evidence="1">
    <location>
        <begin position="20"/>
        <end position="50"/>
    </location>
</feature>
<sequence length="203" mass="21546">MLLLVVAGCAKPVEGLPVAARGAGTTTQSVTETTRPPKTTKPKPKSGTPEVRWMNRFCTMSKRMINVGDSVQAPTNTTNLTVFRRQFLDMTGRLVGLLDAVLGDLRELKDAPAPAVEPMIKELTKNVTEARDAVGQAKSRMESANPPTEEAYGAAVNRLSEGLPPLQHSVELVGAADLPDELVAAAPFAPTCVEIGATPTTTR</sequence>
<protein>
    <submittedName>
        <fullName evidence="2">Uncharacterized protein</fullName>
    </submittedName>
</protein>
<dbReference type="Proteomes" id="UP000239203">
    <property type="component" value="Unassembled WGS sequence"/>
</dbReference>